<dbReference type="EMBL" id="DF238840">
    <property type="protein sequence ID" value="GAF26972.1"/>
    <property type="molecule type" value="Genomic_DNA"/>
</dbReference>
<dbReference type="GO" id="GO:0046356">
    <property type="term" value="P:acetyl-CoA catabolic process"/>
    <property type="evidence" value="ECO:0007669"/>
    <property type="project" value="InterPro"/>
</dbReference>
<feature type="binding site" evidence="6">
    <location>
        <position position="340"/>
    </location>
    <ligand>
        <name>5-methoxybenzimidazolylcob(I)amide</name>
        <dbReference type="ChEBI" id="CHEBI:157765"/>
    </ligand>
</feature>
<feature type="binding site" evidence="7">
    <location>
        <position position="20"/>
    </location>
    <ligand>
        <name>[4Fe-4S] cluster</name>
        <dbReference type="ChEBI" id="CHEBI:49883"/>
    </ligand>
</feature>
<keyword evidence="3 7" id="KW-0408">Iron</keyword>
<dbReference type="PANTHER" id="PTHR36214">
    <property type="match status" value="1"/>
</dbReference>
<gene>
    <name evidence="9" type="ORF">MTY_2312</name>
</gene>
<dbReference type="GO" id="GO:0008168">
    <property type="term" value="F:methyltransferase activity"/>
    <property type="evidence" value="ECO:0007669"/>
    <property type="project" value="InterPro"/>
</dbReference>
<dbReference type="Gene3D" id="3.40.50.11600">
    <property type="match status" value="1"/>
</dbReference>
<keyword evidence="2 7" id="KW-0479">Metal-binding</keyword>
<evidence type="ECO:0000259" key="8">
    <source>
        <dbReference type="PROSITE" id="PS51656"/>
    </source>
</evidence>
<evidence type="ECO:0000256" key="3">
    <source>
        <dbReference type="ARBA" id="ARBA00023004"/>
    </source>
</evidence>
<name>A0A0S6UHM4_NEOTH</name>
<dbReference type="Gene3D" id="3.20.20.20">
    <property type="entry name" value="Dihydropteroate synthase-like"/>
    <property type="match status" value="1"/>
</dbReference>
<keyword evidence="1 7" id="KW-0004">4Fe-4S</keyword>
<feature type="binding site" evidence="7">
    <location>
        <position position="17"/>
    </location>
    <ligand>
        <name>[4Fe-4S] cluster</name>
        <dbReference type="ChEBI" id="CHEBI:49883"/>
    </ligand>
</feature>
<dbReference type="InterPro" id="IPR007202">
    <property type="entry name" value="4Fe-4S_dom"/>
</dbReference>
<dbReference type="InterPro" id="IPR051069">
    <property type="entry name" value="ACDS_complex_subunit"/>
</dbReference>
<evidence type="ECO:0000313" key="9">
    <source>
        <dbReference type="EMBL" id="GAF26972.1"/>
    </source>
</evidence>
<dbReference type="InterPro" id="IPR011005">
    <property type="entry name" value="Dihydropteroate_synth-like_sf"/>
</dbReference>
<evidence type="ECO:0000256" key="2">
    <source>
        <dbReference type="ARBA" id="ARBA00022723"/>
    </source>
</evidence>
<protein>
    <submittedName>
        <fullName evidence="9">Acetyl-CoA synthase gamma subunit</fullName>
    </submittedName>
</protein>
<dbReference type="GO" id="GO:0005506">
    <property type="term" value="F:iron ion binding"/>
    <property type="evidence" value="ECO:0007669"/>
    <property type="project" value="InterPro"/>
</dbReference>
<dbReference type="InterPro" id="IPR016041">
    <property type="entry name" value="Ac-CoA_synth_d_su_TIM-brl"/>
</dbReference>
<keyword evidence="4 7" id="KW-0411">Iron-sulfur</keyword>
<feature type="binding site" evidence="6">
    <location>
        <begin position="370"/>
        <end position="373"/>
    </location>
    <ligand>
        <name>5-methoxybenzimidazolylcob(I)amide</name>
        <dbReference type="ChEBI" id="CHEBI:157765"/>
    </ligand>
</feature>
<evidence type="ECO:0000256" key="6">
    <source>
        <dbReference type="PIRSR" id="PIRSR000376-1"/>
    </source>
</evidence>
<dbReference type="FunFam" id="3.20.20.20:FF:000025">
    <property type="entry name" value="Corrinoid/iron-sulfur protein large subunit"/>
    <property type="match status" value="1"/>
</dbReference>
<sequence>MPLTGLEIYKQLPKKNCGECGTPTCLAFAMNLASGKASLDSCPYVSDAAREALDAAAAPPIAKVVLGAGPTAVEMGDETELFRHDKRFYHETAIAIQVSDNLSSEELKAKVEAINGLNFDRVGQHYTIQAIAIRHDADDPAAFKAAVASVAAATQLNLVLMADDPDVLKEALAGVADRKPLLYAATGANYEAMTALAKENNCPLAVYGNGLEELAELVDKIVALGHKQLVLDPGARETSRAIADFTQIRRLAIKKRFRSFGYPIIALTTAANPLDEVLQAVNYVTKYASLVVLRTDAKEHLLPLLSWRQNLYTDPQVPIRVEEKLNEIGAVNENSPVYVTTNFSLTYYSVEGEIESTKIPSYLLSVDTDGLSVLTAYADGKFEAEKIAAVMKKVDLDNKVKRHRIIIPGAVAVLKGKLEDLTGWEVIVGPREASGIVAFARANLAS</sequence>
<evidence type="ECO:0000256" key="4">
    <source>
        <dbReference type="ARBA" id="ARBA00023014"/>
    </source>
</evidence>
<dbReference type="Proteomes" id="UP000063718">
    <property type="component" value="Unassembled WGS sequence"/>
</dbReference>
<feature type="binding site" evidence="7">
    <location>
        <position position="25"/>
    </location>
    <ligand>
        <name>[4Fe-4S] cluster</name>
        <dbReference type="ChEBI" id="CHEBI:49883"/>
    </ligand>
</feature>
<dbReference type="NCBIfam" id="NF003195">
    <property type="entry name" value="PRK04165.1"/>
    <property type="match status" value="1"/>
</dbReference>
<keyword evidence="5" id="KW-0170">Cobalt</keyword>
<dbReference type="PANTHER" id="PTHR36214:SF3">
    <property type="entry name" value="ACETYL-COA DECARBONYLASE_SYNTHASE COMPLEX SUBUNIT GAMMA"/>
    <property type="match status" value="1"/>
</dbReference>
<feature type="domain" description="4Fe-4S" evidence="8">
    <location>
        <begin position="1"/>
        <end position="59"/>
    </location>
</feature>
<reference evidence="9" key="1">
    <citation type="journal article" date="2014" name="Gene">
        <title>Genome-guided analysis of transformation efficiency and carbon dioxide assimilation by Moorella thermoacetica Y72.</title>
        <authorList>
            <person name="Tsukahara K."/>
            <person name="Kita A."/>
            <person name="Nakashimada Y."/>
            <person name="Hoshino T."/>
            <person name="Murakami K."/>
        </authorList>
    </citation>
    <scope>NUCLEOTIDE SEQUENCE [LARGE SCALE GENOMIC DNA]</scope>
    <source>
        <strain evidence="9">Y72</strain>
    </source>
</reference>
<dbReference type="SUPFAM" id="SSF51717">
    <property type="entry name" value="Dihydropteroate synthetase-like"/>
    <property type="match status" value="1"/>
</dbReference>
<evidence type="ECO:0000256" key="5">
    <source>
        <dbReference type="ARBA" id="ARBA00023285"/>
    </source>
</evidence>
<feature type="binding site" evidence="6">
    <location>
        <position position="346"/>
    </location>
    <ligand>
        <name>5-methoxybenzimidazolylcob(I)amide</name>
        <dbReference type="ChEBI" id="CHEBI:157765"/>
    </ligand>
</feature>
<dbReference type="PROSITE" id="PS51656">
    <property type="entry name" value="4FE4S"/>
    <property type="match status" value="1"/>
</dbReference>
<dbReference type="SMR" id="A0A0S6UHM4"/>
<dbReference type="GeneID" id="45617239"/>
<accession>A0A0S6UHM4</accession>
<organism evidence="9">
    <name type="scientific">Moorella thermoacetica Y72</name>
    <dbReference type="NCBI Taxonomy" id="1325331"/>
    <lineage>
        <taxon>Bacteria</taxon>
        <taxon>Bacillati</taxon>
        <taxon>Bacillota</taxon>
        <taxon>Clostridia</taxon>
        <taxon>Neomoorellales</taxon>
        <taxon>Neomoorellaceae</taxon>
        <taxon>Neomoorella</taxon>
    </lineage>
</organism>
<dbReference type="FunFam" id="3.40.50.11600:FF:000001">
    <property type="entry name" value="Acetyl-CoA decarbonylase/synthase complex subunit gamma"/>
    <property type="match status" value="1"/>
</dbReference>
<evidence type="ECO:0000256" key="7">
    <source>
        <dbReference type="PIRSR" id="PIRSR000376-2"/>
    </source>
</evidence>
<dbReference type="PIRSF" id="PIRSF000376">
    <property type="entry name" value="AcCoA_decarb_gamma"/>
    <property type="match status" value="1"/>
</dbReference>
<dbReference type="InterPro" id="IPR016218">
    <property type="entry name" value="AcylCoA_decarb/synth_gsu"/>
</dbReference>
<dbReference type="RefSeq" id="WP_011392715.1">
    <property type="nucleotide sequence ID" value="NZ_DF238840.1"/>
</dbReference>
<evidence type="ECO:0000256" key="1">
    <source>
        <dbReference type="ARBA" id="ARBA00022485"/>
    </source>
</evidence>
<dbReference type="AlphaFoldDB" id="A0A0S6UHM4"/>
<proteinExistence type="predicted"/>
<dbReference type="GO" id="GO:0051539">
    <property type="term" value="F:4 iron, 4 sulfur cluster binding"/>
    <property type="evidence" value="ECO:0007669"/>
    <property type="project" value="UniProtKB-KW"/>
</dbReference>
<feature type="binding site" evidence="7">
    <location>
        <position position="42"/>
    </location>
    <ligand>
        <name>[4Fe-4S] cluster</name>
        <dbReference type="ChEBI" id="CHEBI:49883"/>
    </ligand>
</feature>
<dbReference type="Pfam" id="PF04060">
    <property type="entry name" value="FeS"/>
    <property type="match status" value="1"/>
</dbReference>
<feature type="binding site" evidence="6">
    <location>
        <position position="433"/>
    </location>
    <ligand>
        <name>5-methoxybenzimidazolylcob(I)amide</name>
        <dbReference type="ChEBI" id="CHEBI:157765"/>
    </ligand>
</feature>
<dbReference type="Pfam" id="PF03599">
    <property type="entry name" value="CdhD"/>
    <property type="match status" value="1"/>
</dbReference>